<keyword evidence="3" id="KW-0238">DNA-binding</keyword>
<dbReference type="SUPFAM" id="SSF46785">
    <property type="entry name" value="Winged helix' DNA-binding domain"/>
    <property type="match status" value="1"/>
</dbReference>
<protein>
    <submittedName>
        <fullName evidence="6">LysR-family transcriptional regulator</fullName>
    </submittedName>
</protein>
<dbReference type="HOGENOM" id="CLU_039613_37_0_5"/>
<organism evidence="6 7">
    <name type="scientific">Sphingobium indicum (strain DSM 16413 / CCM 7287 / MTCC 6362 / UT26 / NBRC 101211 / UT26S)</name>
    <name type="common">Sphingobium japonicum</name>
    <dbReference type="NCBI Taxonomy" id="452662"/>
    <lineage>
        <taxon>Bacteria</taxon>
        <taxon>Pseudomonadati</taxon>
        <taxon>Pseudomonadota</taxon>
        <taxon>Alphaproteobacteria</taxon>
        <taxon>Sphingomonadales</taxon>
        <taxon>Sphingomonadaceae</taxon>
        <taxon>Sphingobium</taxon>
    </lineage>
</organism>
<dbReference type="FunFam" id="1.10.10.10:FF:000038">
    <property type="entry name" value="Glycine cleavage system transcriptional activator"/>
    <property type="match status" value="1"/>
</dbReference>
<dbReference type="Gene3D" id="1.10.10.10">
    <property type="entry name" value="Winged helix-like DNA-binding domain superfamily/Winged helix DNA-binding domain"/>
    <property type="match status" value="1"/>
</dbReference>
<evidence type="ECO:0000256" key="4">
    <source>
        <dbReference type="ARBA" id="ARBA00023163"/>
    </source>
</evidence>
<dbReference type="InterPro" id="IPR005119">
    <property type="entry name" value="LysR_subst-bd"/>
</dbReference>
<dbReference type="Proteomes" id="UP000007753">
    <property type="component" value="Chromosome 1"/>
</dbReference>
<keyword evidence="4" id="KW-0804">Transcription</keyword>
<dbReference type="STRING" id="452662.SJA_C1-14760"/>
<dbReference type="eggNOG" id="COG0583">
    <property type="taxonomic scope" value="Bacteria"/>
</dbReference>
<dbReference type="EMBL" id="AP010803">
    <property type="protein sequence ID" value="BAI96310.1"/>
    <property type="molecule type" value="Genomic_DNA"/>
</dbReference>
<dbReference type="PANTHER" id="PTHR30537">
    <property type="entry name" value="HTH-TYPE TRANSCRIPTIONAL REGULATOR"/>
    <property type="match status" value="1"/>
</dbReference>
<dbReference type="KEGG" id="sjp:SJA_C1-14760"/>
<evidence type="ECO:0000313" key="7">
    <source>
        <dbReference type="Proteomes" id="UP000007753"/>
    </source>
</evidence>
<evidence type="ECO:0000259" key="5">
    <source>
        <dbReference type="PROSITE" id="PS50931"/>
    </source>
</evidence>
<comment type="similarity">
    <text evidence="1">Belongs to the LysR transcriptional regulatory family.</text>
</comment>
<evidence type="ECO:0000256" key="3">
    <source>
        <dbReference type="ARBA" id="ARBA00023125"/>
    </source>
</evidence>
<evidence type="ECO:0000256" key="2">
    <source>
        <dbReference type="ARBA" id="ARBA00023015"/>
    </source>
</evidence>
<keyword evidence="2" id="KW-0805">Transcription regulation</keyword>
<dbReference type="GO" id="GO:0003700">
    <property type="term" value="F:DNA-binding transcription factor activity"/>
    <property type="evidence" value="ECO:0007669"/>
    <property type="project" value="InterPro"/>
</dbReference>
<dbReference type="GO" id="GO:0006351">
    <property type="term" value="P:DNA-templated transcription"/>
    <property type="evidence" value="ECO:0007669"/>
    <property type="project" value="TreeGrafter"/>
</dbReference>
<dbReference type="GO" id="GO:0043565">
    <property type="term" value="F:sequence-specific DNA binding"/>
    <property type="evidence" value="ECO:0007669"/>
    <property type="project" value="TreeGrafter"/>
</dbReference>
<dbReference type="Pfam" id="PF00126">
    <property type="entry name" value="HTH_1"/>
    <property type="match status" value="1"/>
</dbReference>
<feature type="domain" description="HTH lysR-type" evidence="5">
    <location>
        <begin position="36"/>
        <end position="93"/>
    </location>
</feature>
<evidence type="ECO:0000256" key="1">
    <source>
        <dbReference type="ARBA" id="ARBA00009437"/>
    </source>
</evidence>
<dbReference type="InterPro" id="IPR036390">
    <property type="entry name" value="WH_DNA-bd_sf"/>
</dbReference>
<proteinExistence type="inferred from homology"/>
<dbReference type="PRINTS" id="PR00039">
    <property type="entry name" value="HTHLYSR"/>
</dbReference>
<dbReference type="Gene3D" id="3.40.190.10">
    <property type="entry name" value="Periplasmic binding protein-like II"/>
    <property type="match status" value="2"/>
</dbReference>
<dbReference type="PROSITE" id="PS50931">
    <property type="entry name" value="HTH_LYSR"/>
    <property type="match status" value="1"/>
</dbReference>
<accession>D4Z128</accession>
<gene>
    <name evidence="6" type="primary">gcvA</name>
    <name evidence="6" type="ordered locus">SJA_C1-14760</name>
</gene>
<evidence type="ECO:0000313" key="6">
    <source>
        <dbReference type="EMBL" id="BAI96310.1"/>
    </source>
</evidence>
<name>D4Z128_SPHIU</name>
<dbReference type="Pfam" id="PF03466">
    <property type="entry name" value="LysR_substrate"/>
    <property type="match status" value="1"/>
</dbReference>
<sequence>MAFFGISYRAFSGGRPTKGWTGIIRLAYPWRMRPLPPLSAVRVFEAAARLENFTAAAQELGMTQAAVSYQVKLLEERLGISLFQRAGRKVALTDRGREIATVVSRAFDQMREGFAALTQDHMTILTISCTNSFAHLWLAQRIGTFQMRQPGLAVRIDATDRVVDLARDGVDVAVRGGRGEWPGLEAKLLTHNRLAPLCSPAWLAANGPIADAQALHALPRLSPDDMWWHEWFAAMGVEADGKGLPPAIALDSQVMEGRAAMAGQGVAIVNPFLWKAEVEAGLLVEAVPSYVRERASYWVVYPPHVRNTAKVKAFRDWIGAEFAREIAADPEGRFLPR</sequence>
<reference evidence="6 7" key="1">
    <citation type="journal article" date="2010" name="J. Bacteriol.">
        <title>Complete genome sequence of the representative gamma-hexachlorocyclohexane-degrading bacterium Sphingobium japonicum UT26.</title>
        <authorList>
            <person name="Nagata Y."/>
            <person name="Ohtsubo Y."/>
            <person name="Endo R."/>
            <person name="Ichikawa N."/>
            <person name="Ankai A."/>
            <person name="Oguchi A."/>
            <person name="Fukui S."/>
            <person name="Fujita N."/>
            <person name="Tsuda M."/>
        </authorList>
    </citation>
    <scope>NUCLEOTIDE SEQUENCE [LARGE SCALE GENOMIC DNA]</scope>
    <source>
        <strain evidence="7">DSM 16413 / CCM 7287 / MTCC 6362 / UT26 / NBRC 101211 / UT26S</strain>
    </source>
</reference>
<keyword evidence="7" id="KW-1185">Reference proteome</keyword>
<dbReference type="InterPro" id="IPR058163">
    <property type="entry name" value="LysR-type_TF_proteobact-type"/>
</dbReference>
<dbReference type="CDD" id="cd08432">
    <property type="entry name" value="PBP2_GcdR_TrpI_HvrB_AmpR_like"/>
    <property type="match status" value="1"/>
</dbReference>
<dbReference type="SUPFAM" id="SSF53850">
    <property type="entry name" value="Periplasmic binding protein-like II"/>
    <property type="match status" value="1"/>
</dbReference>
<dbReference type="AlphaFoldDB" id="D4Z128"/>
<dbReference type="InterPro" id="IPR036388">
    <property type="entry name" value="WH-like_DNA-bd_sf"/>
</dbReference>
<dbReference type="InterPro" id="IPR000847">
    <property type="entry name" value="LysR_HTH_N"/>
</dbReference>
<dbReference type="PANTHER" id="PTHR30537:SF26">
    <property type="entry name" value="GLYCINE CLEAVAGE SYSTEM TRANSCRIPTIONAL ACTIVATOR"/>
    <property type="match status" value="1"/>
</dbReference>